<protein>
    <submittedName>
        <fullName evidence="2">Uncharacterized protein</fullName>
    </submittedName>
</protein>
<feature type="transmembrane region" description="Helical" evidence="1">
    <location>
        <begin position="20"/>
        <end position="41"/>
    </location>
</feature>
<gene>
    <name evidence="2" type="ORF">OKA04_04280</name>
</gene>
<reference evidence="2 3" key="1">
    <citation type="submission" date="2022-10" db="EMBL/GenBank/DDBJ databases">
        <title>Luteolibacter flavescens strain MCCC 1K03193, whole genome shotgun sequencing project.</title>
        <authorList>
            <person name="Zhao G."/>
            <person name="Shen L."/>
        </authorList>
    </citation>
    <scope>NUCLEOTIDE SEQUENCE [LARGE SCALE GENOMIC DNA]</scope>
    <source>
        <strain evidence="2 3">MCCC 1K03193</strain>
    </source>
</reference>
<dbReference type="EMBL" id="JAPDDS010000002">
    <property type="protein sequence ID" value="MCW1883932.1"/>
    <property type="molecule type" value="Genomic_DNA"/>
</dbReference>
<name>A0ABT3FK51_9BACT</name>
<keyword evidence="1" id="KW-0472">Membrane</keyword>
<organism evidence="2 3">
    <name type="scientific">Luteolibacter flavescens</name>
    <dbReference type="NCBI Taxonomy" id="1859460"/>
    <lineage>
        <taxon>Bacteria</taxon>
        <taxon>Pseudomonadati</taxon>
        <taxon>Verrucomicrobiota</taxon>
        <taxon>Verrucomicrobiia</taxon>
        <taxon>Verrucomicrobiales</taxon>
        <taxon>Verrucomicrobiaceae</taxon>
        <taxon>Luteolibacter</taxon>
    </lineage>
</organism>
<dbReference type="Proteomes" id="UP001207930">
    <property type="component" value="Unassembled WGS sequence"/>
</dbReference>
<keyword evidence="3" id="KW-1185">Reference proteome</keyword>
<comment type="caution">
    <text evidence="2">The sequence shown here is derived from an EMBL/GenBank/DDBJ whole genome shotgun (WGS) entry which is preliminary data.</text>
</comment>
<evidence type="ECO:0000313" key="2">
    <source>
        <dbReference type="EMBL" id="MCW1883932.1"/>
    </source>
</evidence>
<keyword evidence="1" id="KW-0812">Transmembrane</keyword>
<keyword evidence="1" id="KW-1133">Transmembrane helix</keyword>
<evidence type="ECO:0000313" key="3">
    <source>
        <dbReference type="Proteomes" id="UP001207930"/>
    </source>
</evidence>
<proteinExistence type="predicted"/>
<sequence>MRLPPWLWRFLASRKTRVVLLSSPFAICLSVLLFYFAASWWGRSQAERLVRDMESAGYAVDPVKYWVPAINPQEDLFSDPVYLKELRDPKLVRPTDLASFPHGAEPALARLSDVGSWFDPRMADEDAAAALYLHRQQEAVERLEELRPVLARSKEAVWPAGPDVDFPSVSKAMQDLGLSSLAAGQLALAQLILGESDEAAGAVKAMLDVSRLMLEPKPNLFSLTLARFSMEAAIAVIWEGTIRGSWTDDQLREFDRALAGLRPRQAAVKGPLGEIAHLRPDIRGMISNYPQALPSVSGSWFSGWSWDRDVIWENSREILTDLQPSGLELASKAKAHREFLDRAILFDRESKDHFTREDFESFRELRASSVNRNSPHSADAFLLLKRYAEEGLLMDARIALARTGIALERHRLREGNSLYPAKLEALVPDFLPAAPMDPFSGELLRYRLQADGTPHVWSVGENFTDDSGMPHQDFEEGDLIWITRPIPGFTEEDLRR</sequence>
<accession>A0ABT3FK51</accession>
<evidence type="ECO:0000256" key="1">
    <source>
        <dbReference type="SAM" id="Phobius"/>
    </source>
</evidence>